<proteinExistence type="predicted"/>
<dbReference type="AlphaFoldDB" id="A0A0F9SZT5"/>
<sequence>MDGKRILHTKVMHQRQHGIIHPKMAEMEVTIAGVGMIGGWTAHALSRAVYGLIFFDPDEVEDVNVGCQPYTTSDVGRSKVEALYQSLPNPYLRLSGQSTPFPYPGSHPTTALVSAVDSMSGRKANAEWARDHNVPLYLDGRIQGELAVLATVTTKEGYAEYLAALPTDDEVDDVPCGQSGTAYVGMFLASQIASTINQWCKGIPIPALRVWHVPTVQALPQVESKEVQ</sequence>
<dbReference type="InterPro" id="IPR000594">
    <property type="entry name" value="ThiF_NAD_FAD-bd"/>
</dbReference>
<dbReference type="Gene3D" id="3.40.50.720">
    <property type="entry name" value="NAD(P)-binding Rossmann-like Domain"/>
    <property type="match status" value="1"/>
</dbReference>
<dbReference type="InterPro" id="IPR035985">
    <property type="entry name" value="Ubiquitin-activating_enz"/>
</dbReference>
<protein>
    <recommendedName>
        <fullName evidence="1">THIF-type NAD/FAD binding fold domain-containing protein</fullName>
    </recommendedName>
</protein>
<gene>
    <name evidence="2" type="ORF">LCGC14_0410080</name>
</gene>
<dbReference type="Pfam" id="PF00899">
    <property type="entry name" value="ThiF"/>
    <property type="match status" value="1"/>
</dbReference>
<feature type="domain" description="THIF-type NAD/FAD binding fold" evidence="1">
    <location>
        <begin position="23"/>
        <end position="192"/>
    </location>
</feature>
<evidence type="ECO:0000313" key="2">
    <source>
        <dbReference type="EMBL" id="KKN72504.1"/>
    </source>
</evidence>
<reference evidence="2" key="1">
    <citation type="journal article" date="2015" name="Nature">
        <title>Complex archaea that bridge the gap between prokaryotes and eukaryotes.</title>
        <authorList>
            <person name="Spang A."/>
            <person name="Saw J.H."/>
            <person name="Jorgensen S.L."/>
            <person name="Zaremba-Niedzwiedzka K."/>
            <person name="Martijn J."/>
            <person name="Lind A.E."/>
            <person name="van Eijk R."/>
            <person name="Schleper C."/>
            <person name="Guy L."/>
            <person name="Ettema T.J."/>
        </authorList>
    </citation>
    <scope>NUCLEOTIDE SEQUENCE</scope>
</reference>
<organism evidence="2">
    <name type="scientific">marine sediment metagenome</name>
    <dbReference type="NCBI Taxonomy" id="412755"/>
    <lineage>
        <taxon>unclassified sequences</taxon>
        <taxon>metagenomes</taxon>
        <taxon>ecological metagenomes</taxon>
    </lineage>
</organism>
<evidence type="ECO:0000259" key="1">
    <source>
        <dbReference type="Pfam" id="PF00899"/>
    </source>
</evidence>
<accession>A0A0F9SZT5</accession>
<comment type="caution">
    <text evidence="2">The sequence shown here is derived from an EMBL/GenBank/DDBJ whole genome shotgun (WGS) entry which is preliminary data.</text>
</comment>
<dbReference type="SUPFAM" id="SSF69572">
    <property type="entry name" value="Activating enzymes of the ubiquitin-like proteins"/>
    <property type="match status" value="1"/>
</dbReference>
<dbReference type="GO" id="GO:0008641">
    <property type="term" value="F:ubiquitin-like modifier activating enzyme activity"/>
    <property type="evidence" value="ECO:0007669"/>
    <property type="project" value="InterPro"/>
</dbReference>
<dbReference type="EMBL" id="LAZR01000361">
    <property type="protein sequence ID" value="KKN72504.1"/>
    <property type="molecule type" value="Genomic_DNA"/>
</dbReference>
<name>A0A0F9SZT5_9ZZZZ</name>